<protein>
    <submittedName>
        <fullName evidence="3">Uncharacterized protein LOC112468684</fullName>
    </submittedName>
</protein>
<dbReference type="PANTHER" id="PTHR38681:SF1">
    <property type="entry name" value="RETROVIRUS-RELATED POL POLYPROTEIN FROM TRANSPOSON 412-LIKE PROTEIN"/>
    <property type="match status" value="1"/>
</dbReference>
<evidence type="ECO:0000313" key="2">
    <source>
        <dbReference type="Proteomes" id="UP000504618"/>
    </source>
</evidence>
<keyword evidence="2" id="KW-1185">Reference proteome</keyword>
<proteinExistence type="predicted"/>
<dbReference type="RefSeq" id="XP_024893732.1">
    <property type="nucleotide sequence ID" value="XM_025037964.1"/>
</dbReference>
<dbReference type="GeneID" id="112468684"/>
<name>A0A6J1RG46_9HYME</name>
<organism evidence="2 3">
    <name type="scientific">Temnothorax curvispinosus</name>
    <dbReference type="NCBI Taxonomy" id="300111"/>
    <lineage>
        <taxon>Eukaryota</taxon>
        <taxon>Metazoa</taxon>
        <taxon>Ecdysozoa</taxon>
        <taxon>Arthropoda</taxon>
        <taxon>Hexapoda</taxon>
        <taxon>Insecta</taxon>
        <taxon>Pterygota</taxon>
        <taxon>Neoptera</taxon>
        <taxon>Endopterygota</taxon>
        <taxon>Hymenoptera</taxon>
        <taxon>Apocrita</taxon>
        <taxon>Aculeata</taxon>
        <taxon>Formicoidea</taxon>
        <taxon>Formicidae</taxon>
        <taxon>Myrmicinae</taxon>
        <taxon>Temnothorax</taxon>
    </lineage>
</organism>
<feature type="region of interest" description="Disordered" evidence="1">
    <location>
        <begin position="107"/>
        <end position="159"/>
    </location>
</feature>
<evidence type="ECO:0000313" key="3">
    <source>
        <dbReference type="RefSeq" id="XP_024893732.1"/>
    </source>
</evidence>
<reference evidence="3" key="1">
    <citation type="submission" date="2025-08" db="UniProtKB">
        <authorList>
            <consortium name="RefSeq"/>
        </authorList>
    </citation>
    <scope>IDENTIFICATION</scope>
    <source>
        <tissue evidence="3">Whole body</tissue>
    </source>
</reference>
<dbReference type="OrthoDB" id="7695055at2759"/>
<gene>
    <name evidence="3" type="primary">LOC112468684</name>
</gene>
<accession>A0A6J1RG46</accession>
<dbReference type="PANTHER" id="PTHR38681">
    <property type="entry name" value="RETROVIRUS-RELATED POL POLYPROTEIN FROM TRANSPOSON 412-LIKE PROTEIN-RELATED"/>
    <property type="match status" value="1"/>
</dbReference>
<dbReference type="AlphaFoldDB" id="A0A6J1RG46"/>
<evidence type="ECO:0000256" key="1">
    <source>
        <dbReference type="SAM" id="MobiDB-lite"/>
    </source>
</evidence>
<dbReference type="Proteomes" id="UP000504618">
    <property type="component" value="Unplaced"/>
</dbReference>
<sequence>MRLPGEFLQETTQPNETSDFLLRLRKTMESLRPQPIKRHGSPAIFQHRDLTDATHVFLRHDAPTRALQPTFDGPYEVLSKGEKVYKLRINGKTVHVTIDRLKPAYILADQESSDKPRETHQPAQDTPTDIPPKKTTTRSGRVSRKTVRFQIPTSKQRRG</sequence>